<dbReference type="KEGG" id="prag:EKN56_13280"/>
<dbReference type="Proteomes" id="UP000293154">
    <property type="component" value="Chromosome"/>
</dbReference>
<sequence length="250" mass="26601">MALTIEQEQALLALLDEKKITLSELPAATDLSTEDLLLIRQGIIDKSVNNNVLKKYFTPAASSFTESGIVKLSNAINSDDEYIAATSKAVKSAHNITMQANQDVAAKTLSKSANLSDVADPVEVLKNLGLSEAAKRGVGDGENQIPDMNSFISMKGGANGTYLKLPGGFILQTGRAETNRLSASLINLPIAFPKSSYNIVGVSIDQTWSTVATCAPQTASSFYLSTWGAGSTANLGVRQESLVYWIAFGY</sequence>
<dbReference type="GO" id="GO:0019062">
    <property type="term" value="P:virion attachment to host cell"/>
    <property type="evidence" value="ECO:0007669"/>
    <property type="project" value="InterPro"/>
</dbReference>
<dbReference type="InterPro" id="IPR054075">
    <property type="entry name" value="Gp53-like_C"/>
</dbReference>
<dbReference type="Pfam" id="PF03406">
    <property type="entry name" value="Phage_fiber_2"/>
    <property type="match status" value="1"/>
</dbReference>
<dbReference type="OrthoDB" id="1921264at2"/>
<dbReference type="InterPro" id="IPR005068">
    <property type="entry name" value="Phage_lambda_Stf-r2"/>
</dbReference>
<dbReference type="AlphaFoldDB" id="A0A411WM47"/>
<proteinExistence type="predicted"/>
<dbReference type="Gene3D" id="2.60.40.3940">
    <property type="match status" value="1"/>
</dbReference>
<feature type="domain" description="Putative tail fiber protein gp53-like C-terminal" evidence="1">
    <location>
        <begin position="164"/>
        <end position="250"/>
    </location>
</feature>
<organism evidence="2 3">
    <name type="scientific">Limnobaculum zhutongyuii</name>
    <dbReference type="NCBI Taxonomy" id="2498113"/>
    <lineage>
        <taxon>Bacteria</taxon>
        <taxon>Pseudomonadati</taxon>
        <taxon>Pseudomonadota</taxon>
        <taxon>Gammaproteobacteria</taxon>
        <taxon>Enterobacterales</taxon>
        <taxon>Budviciaceae</taxon>
        <taxon>Limnobaculum</taxon>
    </lineage>
</organism>
<reference evidence="2 3" key="1">
    <citation type="submission" date="2019-03" db="EMBL/GenBank/DDBJ databases">
        <title>Pragia sp. nov. isolated from the gut tract of Carduelis flavirostris.</title>
        <authorList>
            <person name="Ge Y."/>
        </authorList>
    </citation>
    <scope>NUCLEOTIDE SEQUENCE [LARGE SCALE GENOMIC DNA]</scope>
    <source>
        <strain evidence="2 3">CF-458</strain>
    </source>
</reference>
<accession>A0A411WM47</accession>
<gene>
    <name evidence="2" type="ORF">EKN56_13280</name>
</gene>
<evidence type="ECO:0000313" key="3">
    <source>
        <dbReference type="Proteomes" id="UP000293154"/>
    </source>
</evidence>
<dbReference type="Pfam" id="PF21882">
    <property type="entry name" value="Gp53-like_C"/>
    <property type="match status" value="1"/>
</dbReference>
<dbReference type="EMBL" id="CP034752">
    <property type="protein sequence ID" value="QBH97284.1"/>
    <property type="molecule type" value="Genomic_DNA"/>
</dbReference>
<evidence type="ECO:0000259" key="1">
    <source>
        <dbReference type="Pfam" id="PF21882"/>
    </source>
</evidence>
<dbReference type="GO" id="GO:0046718">
    <property type="term" value="P:symbiont entry into host cell"/>
    <property type="evidence" value="ECO:0007669"/>
    <property type="project" value="InterPro"/>
</dbReference>
<keyword evidence="3" id="KW-1185">Reference proteome</keyword>
<dbReference type="RefSeq" id="WP_130592218.1">
    <property type="nucleotide sequence ID" value="NZ_CP034752.1"/>
</dbReference>
<evidence type="ECO:0000313" key="2">
    <source>
        <dbReference type="EMBL" id="QBH97284.1"/>
    </source>
</evidence>
<protein>
    <recommendedName>
        <fullName evidence="1">Putative tail fiber protein gp53-like C-terminal domain-containing protein</fullName>
    </recommendedName>
</protein>
<name>A0A411WM47_9GAMM</name>